<dbReference type="AlphaFoldDB" id="A0AAD2HB57"/>
<evidence type="ECO:0000313" key="2">
    <source>
        <dbReference type="EMBL" id="CAK5272377.1"/>
    </source>
</evidence>
<keyword evidence="3" id="KW-1185">Reference proteome</keyword>
<protein>
    <submittedName>
        <fullName evidence="2">Uncharacterized protein</fullName>
    </submittedName>
</protein>
<evidence type="ECO:0000256" key="1">
    <source>
        <dbReference type="SAM" id="MobiDB-lite"/>
    </source>
</evidence>
<comment type="caution">
    <text evidence="2">The sequence shown here is derived from an EMBL/GenBank/DDBJ whole genome shotgun (WGS) entry which is preliminary data.</text>
</comment>
<feature type="region of interest" description="Disordered" evidence="1">
    <location>
        <begin position="134"/>
        <end position="153"/>
    </location>
</feature>
<organism evidence="2 3">
    <name type="scientific">Mycena citricolor</name>
    <dbReference type="NCBI Taxonomy" id="2018698"/>
    <lineage>
        <taxon>Eukaryota</taxon>
        <taxon>Fungi</taxon>
        <taxon>Dikarya</taxon>
        <taxon>Basidiomycota</taxon>
        <taxon>Agaricomycotina</taxon>
        <taxon>Agaricomycetes</taxon>
        <taxon>Agaricomycetidae</taxon>
        <taxon>Agaricales</taxon>
        <taxon>Marasmiineae</taxon>
        <taxon>Mycenaceae</taxon>
        <taxon>Mycena</taxon>
    </lineage>
</organism>
<sequence length="195" mass="21750">MRSMVPFRYAPEKSHCRTLNRFTVATAKTIRTDSIRATIAHFVAKSRPSTIWSPLATYRAFRFNISPFPSSLTSKTHMPSIAFSPGGNRSSVLPTRGLFSLPLRFLATALLLRWPTRGGLQCPRFETSLRSCPRSSLWDGQSHAPSPRRLPALPPPLVQSSRFPATAGLAWALLRYAEVWAVFPCSLHPALQRCC</sequence>
<dbReference type="EMBL" id="CAVNYO010000181">
    <property type="protein sequence ID" value="CAK5272377.1"/>
    <property type="molecule type" value="Genomic_DNA"/>
</dbReference>
<proteinExistence type="predicted"/>
<reference evidence="2" key="1">
    <citation type="submission" date="2023-11" db="EMBL/GenBank/DDBJ databases">
        <authorList>
            <person name="De Vega J J."/>
            <person name="De Vega J J."/>
        </authorList>
    </citation>
    <scope>NUCLEOTIDE SEQUENCE</scope>
</reference>
<evidence type="ECO:0000313" key="3">
    <source>
        <dbReference type="Proteomes" id="UP001295794"/>
    </source>
</evidence>
<dbReference type="Proteomes" id="UP001295794">
    <property type="component" value="Unassembled WGS sequence"/>
</dbReference>
<name>A0AAD2HB57_9AGAR</name>
<gene>
    <name evidence="2" type="ORF">MYCIT1_LOCUS18007</name>
</gene>
<accession>A0AAD2HB57</accession>